<dbReference type="GO" id="GO:0005929">
    <property type="term" value="C:cilium"/>
    <property type="evidence" value="ECO:0007669"/>
    <property type="project" value="UniProtKB-SubCell"/>
</dbReference>
<feature type="compositionally biased region" description="Acidic residues" evidence="8">
    <location>
        <begin position="365"/>
        <end position="379"/>
    </location>
</feature>
<protein>
    <recommendedName>
        <fullName evidence="11">Clusterin-associated protein 1</fullName>
    </recommendedName>
</protein>
<proteinExistence type="inferred from homology"/>
<dbReference type="Pfam" id="PF10234">
    <property type="entry name" value="Cluap1"/>
    <property type="match status" value="1"/>
</dbReference>
<dbReference type="PANTHER" id="PTHR21547:SF0">
    <property type="entry name" value="CLUSTERIN-ASSOCIATED PROTEIN 1"/>
    <property type="match status" value="1"/>
</dbReference>
<evidence type="ECO:0000256" key="2">
    <source>
        <dbReference type="ARBA" id="ARBA00008340"/>
    </source>
</evidence>
<dbReference type="AlphaFoldDB" id="A0ABD2MDM6"/>
<evidence type="ECO:0000256" key="3">
    <source>
        <dbReference type="ARBA" id="ARBA00022794"/>
    </source>
</evidence>
<reference evidence="9 10" key="1">
    <citation type="submission" date="2024-10" db="EMBL/GenBank/DDBJ databases">
        <authorList>
            <person name="Kim D."/>
        </authorList>
    </citation>
    <scope>NUCLEOTIDE SEQUENCE [LARGE SCALE GENOMIC DNA]</scope>
    <source>
        <strain evidence="9">BH-2024</strain>
    </source>
</reference>
<evidence type="ECO:0000256" key="4">
    <source>
        <dbReference type="ARBA" id="ARBA00023054"/>
    </source>
</evidence>
<feature type="region of interest" description="Disordered" evidence="8">
    <location>
        <begin position="340"/>
        <end position="467"/>
    </location>
</feature>
<keyword evidence="3" id="KW-0970">Cilium biogenesis/degradation</keyword>
<dbReference type="InterPro" id="IPR019366">
    <property type="entry name" value="Clusterin-associated_protein-1"/>
</dbReference>
<gene>
    <name evidence="9" type="ORF">niasHT_002126</name>
</gene>
<dbReference type="EMBL" id="JBICBT010000032">
    <property type="protein sequence ID" value="KAL3125398.1"/>
    <property type="molecule type" value="Genomic_DNA"/>
</dbReference>
<evidence type="ECO:0000256" key="5">
    <source>
        <dbReference type="ARBA" id="ARBA00023069"/>
    </source>
</evidence>
<feature type="compositionally biased region" description="Acidic residues" evidence="8">
    <location>
        <begin position="388"/>
        <end position="405"/>
    </location>
</feature>
<feature type="coiled-coil region" evidence="7">
    <location>
        <begin position="193"/>
        <end position="248"/>
    </location>
</feature>
<comment type="subcellular location">
    <subcellularLocation>
        <location evidence="1">Cell projection</location>
        <location evidence="1">Cilium</location>
    </subcellularLocation>
</comment>
<evidence type="ECO:0000313" key="9">
    <source>
        <dbReference type="EMBL" id="KAL3125398.1"/>
    </source>
</evidence>
<evidence type="ECO:0000256" key="6">
    <source>
        <dbReference type="ARBA" id="ARBA00023273"/>
    </source>
</evidence>
<evidence type="ECO:0008006" key="11">
    <source>
        <dbReference type="Google" id="ProtNLM"/>
    </source>
</evidence>
<keyword evidence="10" id="KW-1185">Reference proteome</keyword>
<sequence length="467" mass="53537">MSFRELRDATEILRSLGYPRLISIENFRTSNFPLIAEILTWIVQKFDSNTRLPRHLDNETERVMFIKGVVLTLLQKAHVRLNPKFLYQADGHAIRELLPVLRMLYESVKEQKRSNGTGGSGGKTAEDGAGTVQINVLRSQVNAKRQELHQTVKLATELPKTAASLYELLREEIFAKEVRTKALGRPLNAAQVETELRERIQTTEQRIEEVKERLQNIESDEQELSRKIERRRREMDQLQKRLAKLQAFRPPYLDEYERYEAQLRVRYAVYVILFRNLHALQSRLVQSEHAEREQALEAERSMREMVEKMRMDSEQAAPLIAGIPLHIGELKQSADDELEEYGQNGRQRRPGEVRVFGNMTGLGLSDDDDEEDEEEDEDGLGGGRIIEMDDDGELDDDDDDDDNDDYINNFIRGGGNGSTAAAAAEENTTKRRRALIESKKMRQGNVDEEETDEEAAADEDNNSGDNF</sequence>
<evidence type="ECO:0000313" key="10">
    <source>
        <dbReference type="Proteomes" id="UP001620626"/>
    </source>
</evidence>
<keyword evidence="6" id="KW-0966">Cell projection</keyword>
<evidence type="ECO:0000256" key="1">
    <source>
        <dbReference type="ARBA" id="ARBA00004138"/>
    </source>
</evidence>
<comment type="similarity">
    <text evidence="2">Belongs to the CLUAP1 family.</text>
</comment>
<keyword evidence="4 7" id="KW-0175">Coiled coil</keyword>
<feature type="compositionally biased region" description="Acidic residues" evidence="8">
    <location>
        <begin position="446"/>
        <end position="467"/>
    </location>
</feature>
<evidence type="ECO:0000256" key="8">
    <source>
        <dbReference type="SAM" id="MobiDB-lite"/>
    </source>
</evidence>
<accession>A0ABD2MDM6</accession>
<keyword evidence="5" id="KW-0969">Cilium</keyword>
<dbReference type="PANTHER" id="PTHR21547">
    <property type="entry name" value="CLUSTERIN ASSOCIATED PROTEIN 1"/>
    <property type="match status" value="1"/>
</dbReference>
<organism evidence="9 10">
    <name type="scientific">Heterodera trifolii</name>
    <dbReference type="NCBI Taxonomy" id="157864"/>
    <lineage>
        <taxon>Eukaryota</taxon>
        <taxon>Metazoa</taxon>
        <taxon>Ecdysozoa</taxon>
        <taxon>Nematoda</taxon>
        <taxon>Chromadorea</taxon>
        <taxon>Rhabditida</taxon>
        <taxon>Tylenchina</taxon>
        <taxon>Tylenchomorpha</taxon>
        <taxon>Tylenchoidea</taxon>
        <taxon>Heteroderidae</taxon>
        <taxon>Heteroderinae</taxon>
        <taxon>Heterodera</taxon>
    </lineage>
</organism>
<comment type="caution">
    <text evidence="9">The sequence shown here is derived from an EMBL/GenBank/DDBJ whole genome shotgun (WGS) entry which is preliminary data.</text>
</comment>
<dbReference type="GO" id="GO:0030030">
    <property type="term" value="P:cell projection organization"/>
    <property type="evidence" value="ECO:0007669"/>
    <property type="project" value="UniProtKB-KW"/>
</dbReference>
<name>A0ABD2MDM6_9BILA</name>
<evidence type="ECO:0000256" key="7">
    <source>
        <dbReference type="SAM" id="Coils"/>
    </source>
</evidence>
<dbReference type="Proteomes" id="UP001620626">
    <property type="component" value="Unassembled WGS sequence"/>
</dbReference>